<comment type="pathway">
    <text evidence="7">Amino-acid biosynthesis; L-threonine biosynthesis; L-threonine from L-aspartate: step 3/5.</text>
</comment>
<feature type="active site" description="Proton donor" evidence="5">
    <location>
        <position position="239"/>
    </location>
</feature>
<evidence type="ECO:0000259" key="9">
    <source>
        <dbReference type="Pfam" id="PF00742"/>
    </source>
</evidence>
<keyword evidence="3 4" id="KW-0560">Oxidoreductase</keyword>
<dbReference type="UniPathway" id="UPA00050">
    <property type="reaction ID" value="UER00063"/>
</dbReference>
<evidence type="ECO:0000256" key="2">
    <source>
        <dbReference type="ARBA" id="ARBA00013213"/>
    </source>
</evidence>
<feature type="binding site" evidence="6">
    <location>
        <position position="140"/>
    </location>
    <ligand>
        <name>NADPH</name>
        <dbReference type="ChEBI" id="CHEBI:57783"/>
    </ligand>
</feature>
<dbReference type="SUPFAM" id="SSF51735">
    <property type="entry name" value="NAD(P)-binding Rossmann-fold domains"/>
    <property type="match status" value="1"/>
</dbReference>
<dbReference type="Gene3D" id="3.40.50.720">
    <property type="entry name" value="NAD(P)-binding Rossmann-like Domain"/>
    <property type="match status" value="1"/>
</dbReference>
<dbReference type="OrthoDB" id="9808167at2"/>
<keyword evidence="4 7" id="KW-0791">Threonine biosynthesis</keyword>
<dbReference type="GO" id="GO:0009088">
    <property type="term" value="P:threonine biosynthetic process"/>
    <property type="evidence" value="ECO:0007669"/>
    <property type="project" value="UniProtKB-UniPathway"/>
</dbReference>
<dbReference type="PANTHER" id="PTHR43331:SF1">
    <property type="entry name" value="HOMOSERINE DEHYDROGENASE"/>
    <property type="match status" value="1"/>
</dbReference>
<name>A0A448I5U0_MYCCI</name>
<dbReference type="Pfam" id="PF00742">
    <property type="entry name" value="Homoserine_dh"/>
    <property type="match status" value="1"/>
</dbReference>
<dbReference type="Gene3D" id="3.30.360.10">
    <property type="entry name" value="Dihydrodipicolinate Reductase, domain 2"/>
    <property type="match status" value="1"/>
</dbReference>
<reference evidence="10 11" key="1">
    <citation type="submission" date="2018-12" db="EMBL/GenBank/DDBJ databases">
        <authorList>
            <consortium name="Pathogen Informatics"/>
        </authorList>
    </citation>
    <scope>NUCLEOTIDE SEQUENCE [LARGE SCALE GENOMIC DNA]</scope>
    <source>
        <strain evidence="10 11">NCTC10485</strain>
    </source>
</reference>
<keyword evidence="11" id="KW-1185">Reference proteome</keyword>
<evidence type="ECO:0000313" key="10">
    <source>
        <dbReference type="EMBL" id="VEG47889.1"/>
    </source>
</evidence>
<protein>
    <recommendedName>
        <fullName evidence="2 4">Homoserine dehydrogenase</fullName>
        <shortName evidence="4">HDH</shortName>
        <ecNumber evidence="2 4">1.1.1.3</ecNumber>
    </recommendedName>
</protein>
<dbReference type="Proteomes" id="UP000282551">
    <property type="component" value="Chromosome"/>
</dbReference>
<feature type="domain" description="Homoserine dehydrogenase catalytic" evidence="9">
    <location>
        <begin position="177"/>
        <end position="349"/>
    </location>
</feature>
<dbReference type="PIRSF" id="PIRSF036497">
    <property type="entry name" value="HDH_short"/>
    <property type="match status" value="1"/>
</dbReference>
<dbReference type="UniPathway" id="UPA00051">
    <property type="reaction ID" value="UER00465"/>
</dbReference>
<dbReference type="InterPro" id="IPR036291">
    <property type="entry name" value="NAD(P)-bd_dom_sf"/>
</dbReference>
<evidence type="ECO:0000256" key="5">
    <source>
        <dbReference type="PIRSR" id="PIRSR036497-1"/>
    </source>
</evidence>
<evidence type="ECO:0000313" key="11">
    <source>
        <dbReference type="Proteomes" id="UP000282551"/>
    </source>
</evidence>
<organism evidence="10 11">
    <name type="scientific">Mycolicibacterium chitae</name>
    <name type="common">Mycobacterium chitae</name>
    <dbReference type="NCBI Taxonomy" id="1792"/>
    <lineage>
        <taxon>Bacteria</taxon>
        <taxon>Bacillati</taxon>
        <taxon>Actinomycetota</taxon>
        <taxon>Actinomycetes</taxon>
        <taxon>Mycobacteriales</taxon>
        <taxon>Mycobacteriaceae</taxon>
        <taxon>Mycolicibacterium</taxon>
    </lineage>
</organism>
<proteinExistence type="inferred from homology"/>
<dbReference type="InterPro" id="IPR001342">
    <property type="entry name" value="HDH_cat"/>
</dbReference>
<dbReference type="EMBL" id="LR134355">
    <property type="protein sequence ID" value="VEG47889.1"/>
    <property type="molecule type" value="Genomic_DNA"/>
</dbReference>
<dbReference type="EC" id="1.1.1.3" evidence="2 4"/>
<comment type="pathway">
    <text evidence="7">Amino-acid biosynthesis; L-methionine biosynthesis via de novo pathway; L-homoserine from L-aspartate: step 3/3.</text>
</comment>
<dbReference type="InterPro" id="IPR019811">
    <property type="entry name" value="HDH_CS"/>
</dbReference>
<feature type="binding site" evidence="6">
    <location>
        <begin position="34"/>
        <end position="39"/>
    </location>
    <ligand>
        <name>NADP(+)</name>
        <dbReference type="ChEBI" id="CHEBI:58349"/>
    </ligand>
</feature>
<dbReference type="GO" id="GO:0004412">
    <property type="term" value="F:homoserine dehydrogenase activity"/>
    <property type="evidence" value="ECO:0007669"/>
    <property type="project" value="UniProtKB-EC"/>
</dbReference>
<sequence length="360" mass="37672">MGRSHTDSHRSQESAGTADPARACIPAVPILLLGYGPVGRHYARLVRENRELVRERYGCDLHIAGIRTSSRELMLGVGATGPPSPQEDWQPRASLTDALATIRPRVAVQAVPSDAHRAKAALSDALAVLTHGAHLVTATKSPLLSGWSELQTAARRASRAIRISGATGAALPAGDFARTVLRGFDVDEVRGCLNGTATFVLDTLAEGETLAAAVKVAQRKGIAEADPSADLSGADAATKLRLLTALLWQWDPADCDGALETIDQSTAGRAVRARRHGAVVRHVAAARLENPGVVEVSLREFDSSQLPFGVLRGPEKAVTFSCGDAGEITVSGGRSSPVGAARAMFKDTLALLPGSGSGFF</sequence>
<comment type="similarity">
    <text evidence="1 4 8">Belongs to the homoserine dehydrogenase family.</text>
</comment>
<evidence type="ECO:0000256" key="7">
    <source>
        <dbReference type="RuleBase" id="RU000579"/>
    </source>
</evidence>
<dbReference type="PROSITE" id="PS01042">
    <property type="entry name" value="HOMOSER_DHGENASE"/>
    <property type="match status" value="1"/>
</dbReference>
<evidence type="ECO:0000256" key="6">
    <source>
        <dbReference type="PIRSR" id="PIRSR036497-2"/>
    </source>
</evidence>
<gene>
    <name evidence="10" type="primary">hom_2</name>
    <name evidence="10" type="ORF">NCTC10485_02181</name>
</gene>
<feature type="binding site" evidence="6">
    <location>
        <position position="224"/>
    </location>
    <ligand>
        <name>L-homoserine</name>
        <dbReference type="ChEBI" id="CHEBI:57476"/>
    </ligand>
</feature>
<evidence type="ECO:0000256" key="3">
    <source>
        <dbReference type="ARBA" id="ARBA00023002"/>
    </source>
</evidence>
<keyword evidence="4 7" id="KW-0486">Methionine biosynthesis</keyword>
<comment type="catalytic activity">
    <reaction evidence="4 7">
        <text>L-homoserine + NADP(+) = L-aspartate 4-semialdehyde + NADPH + H(+)</text>
        <dbReference type="Rhea" id="RHEA:15761"/>
        <dbReference type="ChEBI" id="CHEBI:15378"/>
        <dbReference type="ChEBI" id="CHEBI:57476"/>
        <dbReference type="ChEBI" id="CHEBI:57783"/>
        <dbReference type="ChEBI" id="CHEBI:58349"/>
        <dbReference type="ChEBI" id="CHEBI:537519"/>
        <dbReference type="EC" id="1.1.1.3"/>
    </reaction>
</comment>
<evidence type="ECO:0000256" key="8">
    <source>
        <dbReference type="RuleBase" id="RU004171"/>
    </source>
</evidence>
<dbReference type="GO" id="GO:0009086">
    <property type="term" value="P:methionine biosynthetic process"/>
    <property type="evidence" value="ECO:0007669"/>
    <property type="project" value="UniProtKB-KW"/>
</dbReference>
<dbReference type="AlphaFoldDB" id="A0A448I5U0"/>
<accession>A0A448I5U0</accession>
<evidence type="ECO:0000256" key="4">
    <source>
        <dbReference type="PIRNR" id="PIRNR036497"/>
    </source>
</evidence>
<dbReference type="SUPFAM" id="SSF55347">
    <property type="entry name" value="Glyceraldehyde-3-phosphate dehydrogenase-like, C-terminal domain"/>
    <property type="match status" value="1"/>
</dbReference>
<dbReference type="InterPro" id="IPR022697">
    <property type="entry name" value="HDH_short"/>
</dbReference>
<evidence type="ECO:0000256" key="1">
    <source>
        <dbReference type="ARBA" id="ARBA00006753"/>
    </source>
</evidence>
<keyword evidence="4 6" id="KW-0521">NADP</keyword>
<dbReference type="PANTHER" id="PTHR43331">
    <property type="entry name" value="HOMOSERINE DEHYDROGENASE"/>
    <property type="match status" value="1"/>
</dbReference>
<keyword evidence="4 7" id="KW-0028">Amino-acid biosynthesis</keyword>